<dbReference type="VEuPathDB" id="VectorBase:ASIS017654"/>
<dbReference type="Proteomes" id="UP000030765">
    <property type="component" value="Unassembled WGS sequence"/>
</dbReference>
<dbReference type="OMA" id="DAEVPHG"/>
<dbReference type="InterPro" id="IPR052115">
    <property type="entry name" value="NEXT_complex_subunit_ZCCHC8"/>
</dbReference>
<dbReference type="EMBL" id="ATLV01024018">
    <property type="status" value="NOT_ANNOTATED_CDS"/>
    <property type="molecule type" value="Genomic_DNA"/>
</dbReference>
<dbReference type="EMBL" id="KE525348">
    <property type="protein sequence ID" value="KFB50337.1"/>
    <property type="molecule type" value="Genomic_DNA"/>
</dbReference>
<feature type="compositionally biased region" description="Pro residues" evidence="6">
    <location>
        <begin position="551"/>
        <end position="565"/>
    </location>
</feature>
<dbReference type="VEuPathDB" id="VectorBase:ASIC018607"/>
<dbReference type="EnsemblMetazoa" id="ASIC018607-RA">
    <property type="protein sequence ID" value="ASIC018607-PA"/>
    <property type="gene ID" value="ASIC018607"/>
</dbReference>
<gene>
    <name evidence="8" type="ORF">ZHAS_00018607</name>
</gene>
<feature type="compositionally biased region" description="Acidic residues" evidence="6">
    <location>
        <begin position="434"/>
        <end position="443"/>
    </location>
</feature>
<dbReference type="SMART" id="SM00581">
    <property type="entry name" value="PSP"/>
    <property type="match status" value="1"/>
</dbReference>
<evidence type="ECO:0000256" key="1">
    <source>
        <dbReference type="ARBA" id="ARBA00004123"/>
    </source>
</evidence>
<dbReference type="InterPro" id="IPR006568">
    <property type="entry name" value="PSP_pro-rich"/>
</dbReference>
<feature type="region of interest" description="Disordered" evidence="6">
    <location>
        <begin position="373"/>
        <end position="457"/>
    </location>
</feature>
<accession>A0A084WJE3</accession>
<dbReference type="GO" id="GO:0071013">
    <property type="term" value="C:catalytic step 2 spliceosome"/>
    <property type="evidence" value="ECO:0007669"/>
    <property type="project" value="TreeGrafter"/>
</dbReference>
<dbReference type="PRINTS" id="PR01217">
    <property type="entry name" value="PRICHEXTENSN"/>
</dbReference>
<reference evidence="8 10" key="1">
    <citation type="journal article" date="2014" name="BMC Genomics">
        <title>Genome sequence of Anopheles sinensis provides insight into genetics basis of mosquito competence for malaria parasites.</title>
        <authorList>
            <person name="Zhou D."/>
            <person name="Zhang D."/>
            <person name="Ding G."/>
            <person name="Shi L."/>
            <person name="Hou Q."/>
            <person name="Ye Y."/>
            <person name="Xu Y."/>
            <person name="Zhou H."/>
            <person name="Xiong C."/>
            <person name="Li S."/>
            <person name="Yu J."/>
            <person name="Hong S."/>
            <person name="Yu X."/>
            <person name="Zou P."/>
            <person name="Chen C."/>
            <person name="Chang X."/>
            <person name="Wang W."/>
            <person name="Lv Y."/>
            <person name="Sun Y."/>
            <person name="Ma L."/>
            <person name="Shen B."/>
            <person name="Zhu C."/>
        </authorList>
    </citation>
    <scope>NUCLEOTIDE SEQUENCE [LARGE SCALE GENOMIC DNA]</scope>
</reference>
<evidence type="ECO:0000259" key="7">
    <source>
        <dbReference type="SMART" id="SM00581"/>
    </source>
</evidence>
<dbReference type="GO" id="GO:0003723">
    <property type="term" value="F:RNA binding"/>
    <property type="evidence" value="ECO:0007669"/>
    <property type="project" value="TreeGrafter"/>
</dbReference>
<feature type="domain" description="PSP proline-rich" evidence="7">
    <location>
        <begin position="213"/>
        <end position="265"/>
    </location>
</feature>
<evidence type="ECO:0000313" key="8">
    <source>
        <dbReference type="EMBL" id="KFB50337.1"/>
    </source>
</evidence>
<dbReference type="PANTHER" id="PTHR13316">
    <property type="entry name" value="ZINC FINGER, CCHC DOMAIN CONTAINING 8"/>
    <property type="match status" value="1"/>
</dbReference>
<sequence>MIEAQTIELSSDGEVTSDNNSSDVVVQVMERPAVVVEDGVPQPPVMSEGQHFSPLLTVQFQSGELYQKLEREVASAIETVLRTHLPDQCVAVRPDPTRQHTLVAAFEMETQGNESETGGESLFVEDSTPMKSKKIDGPIPSYKKVMNKVYEGVTPEANSTPKRARAKQNCWNCGGEHGLKDCKEPRNYTRIRQKKEEFQKKNDRYHVDLEQKYGHFVPGQLSNELRDALGLGSRDLPLHVYKMRKYGYPPGWLEEAKITHSGLQLFDSNGDVVQHSDESDGEVDNVRSKYDVRKIIAFPGFNEPADGKMFDDHKFYNVPPYSEKLSRENMIRQLEGTLVHGYRRKKLKLSMEESGTANVVDVTSNMEIVDMDAMEGSPEPPEPPESSAEPLPPEGPQLPPPLPPPPPPPPPQSPQPPVPPQEPEEPKVPKKELEDGELSEEDGESSRLNATVDDSVILIETPVEVITLDDTVVSAARSPSPSLDDLQKRQRQLVEQLTDRPADDGTMNDVSLEDISSATLVFDNTMLPPPPPDLPASQAPGDALAPEGSVPTPPPPQPPPPPSFDPPDTADRSAKPPEPEGLDLGEIAMSKIPYLDDPGSMGLKTMSLGTPILRPFTPYTALPTGEAFSKGVSDVINFENLPNSTGKYDQMKSLLSRVRQKISEHMSSTDDG</sequence>
<keyword evidence="2" id="KW-0479">Metal-binding</keyword>
<evidence type="ECO:0000256" key="4">
    <source>
        <dbReference type="ARBA" id="ARBA00022833"/>
    </source>
</evidence>
<dbReference type="Pfam" id="PF04046">
    <property type="entry name" value="PSP"/>
    <property type="match status" value="1"/>
</dbReference>
<evidence type="ECO:0000313" key="9">
    <source>
        <dbReference type="EnsemblMetazoa" id="ASIC018607-PA"/>
    </source>
</evidence>
<keyword evidence="10" id="KW-1185">Reference proteome</keyword>
<feature type="compositionally biased region" description="Basic and acidic residues" evidence="6">
    <location>
        <begin position="424"/>
        <end position="433"/>
    </location>
</feature>
<evidence type="ECO:0000256" key="2">
    <source>
        <dbReference type="ARBA" id="ARBA00022723"/>
    </source>
</evidence>
<name>A0A084WJE3_ANOSI</name>
<keyword evidence="3" id="KW-0863">Zinc-finger</keyword>
<evidence type="ECO:0000256" key="3">
    <source>
        <dbReference type="ARBA" id="ARBA00022771"/>
    </source>
</evidence>
<proteinExistence type="predicted"/>
<dbReference type="AlphaFoldDB" id="A0A084WJE3"/>
<keyword evidence="5" id="KW-0539">Nucleus</keyword>
<comment type="subcellular location">
    <subcellularLocation>
        <location evidence="1">Nucleus</location>
    </subcellularLocation>
</comment>
<feature type="compositionally biased region" description="Pro residues" evidence="6">
    <location>
        <begin position="378"/>
        <end position="421"/>
    </location>
</feature>
<dbReference type="OrthoDB" id="8026949at2759"/>
<keyword evidence="4" id="KW-0862">Zinc</keyword>
<evidence type="ECO:0000256" key="5">
    <source>
        <dbReference type="ARBA" id="ARBA00023242"/>
    </source>
</evidence>
<evidence type="ECO:0000256" key="6">
    <source>
        <dbReference type="SAM" id="MobiDB-lite"/>
    </source>
</evidence>
<protein>
    <submittedName>
        <fullName evidence="8">AGAP005070-PA-like protein</fullName>
    </submittedName>
    <submittedName>
        <fullName evidence="9">PSP domain-containing protein</fullName>
    </submittedName>
</protein>
<dbReference type="PANTHER" id="PTHR13316:SF0">
    <property type="entry name" value="ZINC FINGER CCHC DOMAIN-CONTAINING PROTEIN 8"/>
    <property type="match status" value="1"/>
</dbReference>
<feature type="compositionally biased region" description="Basic and acidic residues" evidence="6">
    <location>
        <begin position="569"/>
        <end position="578"/>
    </location>
</feature>
<dbReference type="STRING" id="74873.A0A084WJE3"/>
<feature type="region of interest" description="Disordered" evidence="6">
    <location>
        <begin position="475"/>
        <end position="586"/>
    </location>
</feature>
<dbReference type="GO" id="GO:0008270">
    <property type="term" value="F:zinc ion binding"/>
    <property type="evidence" value="ECO:0007669"/>
    <property type="project" value="UniProtKB-KW"/>
</dbReference>
<evidence type="ECO:0000313" key="10">
    <source>
        <dbReference type="Proteomes" id="UP000030765"/>
    </source>
</evidence>
<reference evidence="9" key="2">
    <citation type="submission" date="2020-05" db="UniProtKB">
        <authorList>
            <consortium name="EnsemblMetazoa"/>
        </authorList>
    </citation>
    <scope>IDENTIFICATION</scope>
</reference>
<organism evidence="8">
    <name type="scientific">Anopheles sinensis</name>
    <name type="common">Mosquito</name>
    <dbReference type="NCBI Taxonomy" id="74873"/>
    <lineage>
        <taxon>Eukaryota</taxon>
        <taxon>Metazoa</taxon>
        <taxon>Ecdysozoa</taxon>
        <taxon>Arthropoda</taxon>
        <taxon>Hexapoda</taxon>
        <taxon>Insecta</taxon>
        <taxon>Pterygota</taxon>
        <taxon>Neoptera</taxon>
        <taxon>Endopterygota</taxon>
        <taxon>Diptera</taxon>
        <taxon>Nematocera</taxon>
        <taxon>Culicoidea</taxon>
        <taxon>Culicidae</taxon>
        <taxon>Anophelinae</taxon>
        <taxon>Anopheles</taxon>
    </lineage>
</organism>